<name>A0A2X0PED1_9BASI</name>
<reference evidence="1 2" key="1">
    <citation type="submission" date="2016-11" db="EMBL/GenBank/DDBJ databases">
        <authorList>
            <person name="Jaros S."/>
            <person name="Januszkiewicz K."/>
            <person name="Wedrychowicz H."/>
        </authorList>
    </citation>
    <scope>NUCLEOTIDE SEQUENCE [LARGE SCALE GENOMIC DNA]</scope>
</reference>
<gene>
    <name evidence="1" type="primary">BQ5605_C008g05319</name>
    <name evidence="1" type="ORF">BQ5605_C008G05319</name>
</gene>
<proteinExistence type="predicted"/>
<evidence type="ECO:0000313" key="1">
    <source>
        <dbReference type="EMBL" id="SGY80176.1"/>
    </source>
</evidence>
<organism evidence="1 2">
    <name type="scientific">Microbotryum silenes-dioicae</name>
    <dbReference type="NCBI Taxonomy" id="796604"/>
    <lineage>
        <taxon>Eukaryota</taxon>
        <taxon>Fungi</taxon>
        <taxon>Dikarya</taxon>
        <taxon>Basidiomycota</taxon>
        <taxon>Pucciniomycotina</taxon>
        <taxon>Microbotryomycetes</taxon>
        <taxon>Microbotryales</taxon>
        <taxon>Microbotryaceae</taxon>
        <taxon>Microbotryum</taxon>
    </lineage>
</organism>
<dbReference type="EMBL" id="FQNC01000048">
    <property type="protein sequence ID" value="SGY80176.1"/>
    <property type="molecule type" value="Genomic_DNA"/>
</dbReference>
<accession>A0A2X0PED1</accession>
<dbReference type="Proteomes" id="UP000249464">
    <property type="component" value="Unassembled WGS sequence"/>
</dbReference>
<dbReference type="AlphaFoldDB" id="A0A2X0PED1"/>
<protein>
    <submittedName>
        <fullName evidence="1">BQ5605_C008g05319 protein</fullName>
    </submittedName>
</protein>
<keyword evidence="2" id="KW-1185">Reference proteome</keyword>
<evidence type="ECO:0000313" key="2">
    <source>
        <dbReference type="Proteomes" id="UP000249464"/>
    </source>
</evidence>
<sequence>MLLSFDLDVVREEELDVEAPRAEGEAVAEDPVEVNAEGLLLSLLVLLPLLRLRDLMTSVLSEIGLGRPFILKKRAQALHRMCELSCDLRQSGVVCAEQVTRVSSPWA</sequence>